<dbReference type="InterPro" id="IPR010982">
    <property type="entry name" value="Lambda_DNA-bd_dom_sf"/>
</dbReference>
<accession>A0A4P6QAW1</accession>
<dbReference type="InterPro" id="IPR001387">
    <property type="entry name" value="Cro/C1-type_HTH"/>
</dbReference>
<dbReference type="Pfam" id="PF13560">
    <property type="entry name" value="HTH_31"/>
    <property type="match status" value="1"/>
</dbReference>
<dbReference type="KEGG" id="strr:EKD16_23600"/>
<feature type="domain" description="HTH cro/C1-type" evidence="1">
    <location>
        <begin position="18"/>
        <end position="73"/>
    </location>
</feature>
<dbReference type="Pfam" id="PF19054">
    <property type="entry name" value="DUF5753"/>
    <property type="match status" value="1"/>
</dbReference>
<dbReference type="GO" id="GO:0003677">
    <property type="term" value="F:DNA binding"/>
    <property type="evidence" value="ECO:0007669"/>
    <property type="project" value="InterPro"/>
</dbReference>
<evidence type="ECO:0000313" key="2">
    <source>
        <dbReference type="EMBL" id="QBI56467.1"/>
    </source>
</evidence>
<sequence length="288" mass="32518">MHRPLSPTVRRRRLATELRRLRESCELKLSTAAKQANVPASTLSNIETAEARRIKPRDIDALADLYQAPADAREALHELARESKEQGWWSKYKDVFGGNALPDFEVEASMIRTYEAQVIPGLLQTPAYSEAVFRGGRAYTESEVQRHVDARLQRQQILSRHDPPQIWAVIDEAALRRKIDNPGVMHEQLQHLLNIATRHNVDIQVLPFTAGMHAGLSGSFLILDFPAELDPSIVYTETATDSLFVQDAPSVQRFVTIFANLNSAALRAPHTVKFIRHIMESDDQHDDD</sequence>
<dbReference type="SUPFAM" id="SSF47413">
    <property type="entry name" value="lambda repressor-like DNA-binding domains"/>
    <property type="match status" value="1"/>
</dbReference>
<organism evidence="2 3">
    <name type="scientific">Streptomonospora litoralis</name>
    <dbReference type="NCBI Taxonomy" id="2498135"/>
    <lineage>
        <taxon>Bacteria</taxon>
        <taxon>Bacillati</taxon>
        <taxon>Actinomycetota</taxon>
        <taxon>Actinomycetes</taxon>
        <taxon>Streptosporangiales</taxon>
        <taxon>Nocardiopsidaceae</taxon>
        <taxon>Streptomonospora</taxon>
    </lineage>
</organism>
<dbReference type="AlphaFoldDB" id="A0A4P6QAW1"/>
<protein>
    <recommendedName>
        <fullName evidence="1">HTH cro/C1-type domain-containing protein</fullName>
    </recommendedName>
</protein>
<dbReference type="Gene3D" id="1.10.260.40">
    <property type="entry name" value="lambda repressor-like DNA-binding domains"/>
    <property type="match status" value="1"/>
</dbReference>
<reference evidence="2 3" key="1">
    <citation type="submission" date="2019-02" db="EMBL/GenBank/DDBJ databases">
        <authorList>
            <person name="Khodamoradi S."/>
            <person name="Hahnke R.L."/>
            <person name="Kaempfer P."/>
            <person name="Schumann P."/>
            <person name="Rohde M."/>
            <person name="Steinert M."/>
            <person name="Luzhetskyy A."/>
            <person name="Wink J."/>
            <person name="Ruckert C."/>
        </authorList>
    </citation>
    <scope>NUCLEOTIDE SEQUENCE [LARGE SCALE GENOMIC DNA]</scope>
    <source>
        <strain evidence="2 3">M2</strain>
    </source>
</reference>
<evidence type="ECO:0000259" key="1">
    <source>
        <dbReference type="PROSITE" id="PS50943"/>
    </source>
</evidence>
<dbReference type="SMART" id="SM00530">
    <property type="entry name" value="HTH_XRE"/>
    <property type="match status" value="1"/>
</dbReference>
<name>A0A4P6QAW1_9ACTN</name>
<dbReference type="PROSITE" id="PS50943">
    <property type="entry name" value="HTH_CROC1"/>
    <property type="match status" value="1"/>
</dbReference>
<dbReference type="EMBL" id="CP036455">
    <property type="protein sequence ID" value="QBI56467.1"/>
    <property type="molecule type" value="Genomic_DNA"/>
</dbReference>
<dbReference type="Proteomes" id="UP000292235">
    <property type="component" value="Chromosome"/>
</dbReference>
<evidence type="ECO:0000313" key="3">
    <source>
        <dbReference type="Proteomes" id="UP000292235"/>
    </source>
</evidence>
<dbReference type="InterPro" id="IPR043917">
    <property type="entry name" value="DUF5753"/>
</dbReference>
<gene>
    <name evidence="2" type="ORF">EKD16_23600</name>
</gene>
<proteinExistence type="predicted"/>
<keyword evidence="3" id="KW-1185">Reference proteome</keyword>
<dbReference type="CDD" id="cd00093">
    <property type="entry name" value="HTH_XRE"/>
    <property type="match status" value="1"/>
</dbReference>
<dbReference type="RefSeq" id="WP_131101354.1">
    <property type="nucleotide sequence ID" value="NZ_CP036455.1"/>
</dbReference>
<dbReference type="OrthoDB" id="5177725at2"/>